<proteinExistence type="predicted"/>
<keyword evidence="1" id="KW-0812">Transmembrane</keyword>
<dbReference type="Proteomes" id="UP000537260">
    <property type="component" value="Unassembled WGS sequence"/>
</dbReference>
<name>A0A7Z0EB66_9MICO</name>
<organism evidence="2 3">
    <name type="scientific">Glaciibacter psychrotolerans</name>
    <dbReference type="NCBI Taxonomy" id="670054"/>
    <lineage>
        <taxon>Bacteria</taxon>
        <taxon>Bacillati</taxon>
        <taxon>Actinomycetota</taxon>
        <taxon>Actinomycetes</taxon>
        <taxon>Micrococcales</taxon>
        <taxon>Microbacteriaceae</taxon>
        <taxon>Glaciibacter</taxon>
    </lineage>
</organism>
<keyword evidence="3" id="KW-1185">Reference proteome</keyword>
<dbReference type="RefSeq" id="WP_179577289.1">
    <property type="nucleotide sequence ID" value="NZ_JACCFM010000001.1"/>
</dbReference>
<feature type="transmembrane region" description="Helical" evidence="1">
    <location>
        <begin position="52"/>
        <end position="72"/>
    </location>
</feature>
<evidence type="ECO:0000256" key="1">
    <source>
        <dbReference type="SAM" id="Phobius"/>
    </source>
</evidence>
<evidence type="ECO:0000313" key="2">
    <source>
        <dbReference type="EMBL" id="NYJ18369.1"/>
    </source>
</evidence>
<dbReference type="EMBL" id="JACCFM010000001">
    <property type="protein sequence ID" value="NYJ18369.1"/>
    <property type="molecule type" value="Genomic_DNA"/>
</dbReference>
<comment type="caution">
    <text evidence="2">The sequence shown here is derived from an EMBL/GenBank/DDBJ whole genome shotgun (WGS) entry which is preliminary data.</text>
</comment>
<keyword evidence="1" id="KW-0472">Membrane</keyword>
<accession>A0A7Z0EB66</accession>
<evidence type="ECO:0000313" key="3">
    <source>
        <dbReference type="Proteomes" id="UP000537260"/>
    </source>
</evidence>
<reference evidence="2 3" key="1">
    <citation type="submission" date="2020-07" db="EMBL/GenBank/DDBJ databases">
        <title>Sequencing the genomes of 1000 actinobacteria strains.</title>
        <authorList>
            <person name="Klenk H.-P."/>
        </authorList>
    </citation>
    <scope>NUCLEOTIDE SEQUENCE [LARGE SCALE GENOMIC DNA]</scope>
    <source>
        <strain evidence="2 3">LI1</strain>
    </source>
</reference>
<dbReference type="AlphaFoldDB" id="A0A7Z0EB66"/>
<sequence length="174" mass="18438">MAWFRTNRQNRPSLPADDVAARTTAYVYGNLLILAALVVLNPADILDGRGMFVILGTGFSTYLAHLTSELVGHRTRRGESLGRSGIIHELRNAMPIVSSTTIPAVLLAAAWIGWLTPVAAVAVAVLVTVGRMALLGVILSHLRAEKSSLRTILAGVALAVVCVVVAAVKILLTH</sequence>
<feature type="transmembrane region" description="Helical" evidence="1">
    <location>
        <begin position="118"/>
        <end position="139"/>
    </location>
</feature>
<feature type="transmembrane region" description="Helical" evidence="1">
    <location>
        <begin position="20"/>
        <end position="40"/>
    </location>
</feature>
<protein>
    <submittedName>
        <fullName evidence="2">Magnesium-transporting ATPase (P-type)</fullName>
    </submittedName>
</protein>
<keyword evidence="1" id="KW-1133">Transmembrane helix</keyword>
<feature type="transmembrane region" description="Helical" evidence="1">
    <location>
        <begin position="93"/>
        <end position="112"/>
    </location>
</feature>
<gene>
    <name evidence="2" type="ORF">HNR05_000160</name>
</gene>
<feature type="transmembrane region" description="Helical" evidence="1">
    <location>
        <begin position="151"/>
        <end position="172"/>
    </location>
</feature>